<gene>
    <name evidence="2" type="ORF">SAMN06296058_2213</name>
</gene>
<dbReference type="OrthoDB" id="5959117at2"/>
<dbReference type="STRING" id="428993.SAMN06296058_2213"/>
<sequence length="123" mass="13575">MRLSPVLLTCTLLAVTATTSAGEADKTRYLQVVNRAHDSLTAIAVKPTQVDQDFRDWPLASPVQGGGDSFTLAVREPGCRFDLQMQFRNGRAVVYKDVDVCRLQSLRIDPLQRGERGTRLAAD</sequence>
<dbReference type="AlphaFoldDB" id="A0A1T5LB20"/>
<dbReference type="RefSeq" id="WP_139381533.1">
    <property type="nucleotide sequence ID" value="NZ_BMCL01000001.1"/>
</dbReference>
<name>A0A1T5LB20_9GAMM</name>
<feature type="chain" id="PRO_5012120469" evidence="1">
    <location>
        <begin position="22"/>
        <end position="123"/>
    </location>
</feature>
<accession>A0A1T5LB20</accession>
<keyword evidence="3" id="KW-1185">Reference proteome</keyword>
<evidence type="ECO:0000256" key="1">
    <source>
        <dbReference type="SAM" id="SignalP"/>
    </source>
</evidence>
<evidence type="ECO:0000313" key="2">
    <source>
        <dbReference type="EMBL" id="SKC73094.1"/>
    </source>
</evidence>
<dbReference type="Proteomes" id="UP000190341">
    <property type="component" value="Unassembled WGS sequence"/>
</dbReference>
<protein>
    <submittedName>
        <fullName evidence="2">Uncharacterized protein</fullName>
    </submittedName>
</protein>
<evidence type="ECO:0000313" key="3">
    <source>
        <dbReference type="Proteomes" id="UP000190341"/>
    </source>
</evidence>
<dbReference type="EMBL" id="FUZV01000002">
    <property type="protein sequence ID" value="SKC73094.1"/>
    <property type="molecule type" value="Genomic_DNA"/>
</dbReference>
<keyword evidence="1" id="KW-0732">Signal</keyword>
<proteinExistence type="predicted"/>
<reference evidence="2 3" key="1">
    <citation type="submission" date="2017-02" db="EMBL/GenBank/DDBJ databases">
        <authorList>
            <person name="Peterson S.W."/>
        </authorList>
    </citation>
    <scope>NUCLEOTIDE SEQUENCE [LARGE SCALE GENOMIC DNA]</scope>
    <source>
        <strain evidence="2 3">P15</strain>
    </source>
</reference>
<organism evidence="2 3">
    <name type="scientific">Pseudoxanthomonas indica</name>
    <dbReference type="NCBI Taxonomy" id="428993"/>
    <lineage>
        <taxon>Bacteria</taxon>
        <taxon>Pseudomonadati</taxon>
        <taxon>Pseudomonadota</taxon>
        <taxon>Gammaproteobacteria</taxon>
        <taxon>Lysobacterales</taxon>
        <taxon>Lysobacteraceae</taxon>
        <taxon>Pseudoxanthomonas</taxon>
    </lineage>
</organism>
<feature type="signal peptide" evidence="1">
    <location>
        <begin position="1"/>
        <end position="21"/>
    </location>
</feature>